<keyword evidence="5 7" id="KW-0175">Coiled coil</keyword>
<feature type="domain" description="RecF/RecN/SMC N-terminal" evidence="9">
    <location>
        <begin position="182"/>
        <end position="371"/>
    </location>
</feature>
<dbReference type="FunFam" id="3.40.50.300:FF:000901">
    <property type="entry name" value="Chromosome partition protein Smc"/>
    <property type="match status" value="1"/>
</dbReference>
<evidence type="ECO:0000256" key="4">
    <source>
        <dbReference type="ARBA" id="ARBA00022840"/>
    </source>
</evidence>
<keyword evidence="2" id="KW-0963">Cytoplasm</keyword>
<dbReference type="InterPro" id="IPR003395">
    <property type="entry name" value="RecF/RecN/SMC_N"/>
</dbReference>
<evidence type="ECO:0000256" key="7">
    <source>
        <dbReference type="SAM" id="Coils"/>
    </source>
</evidence>
<feature type="coiled-coil region" evidence="7">
    <location>
        <begin position="185"/>
        <end position="226"/>
    </location>
</feature>
<accession>A0A0J6US18</accession>
<proteinExistence type="predicted"/>
<evidence type="ECO:0000313" key="11">
    <source>
        <dbReference type="Proteomes" id="UP000035955"/>
    </source>
</evidence>
<comment type="caution">
    <text evidence="10">The sequence shown here is derived from an EMBL/GenBank/DDBJ whole genome shotgun (WGS) entry which is preliminary data.</text>
</comment>
<dbReference type="InterPro" id="IPR027417">
    <property type="entry name" value="P-loop_NTPase"/>
</dbReference>
<keyword evidence="11" id="KW-1185">Reference proteome</keyword>
<dbReference type="GO" id="GO:0005737">
    <property type="term" value="C:cytoplasm"/>
    <property type="evidence" value="ECO:0007669"/>
    <property type="project" value="UniProtKB-SubCell"/>
</dbReference>
<feature type="coiled-coil region" evidence="7">
    <location>
        <begin position="89"/>
        <end position="116"/>
    </location>
</feature>
<dbReference type="GO" id="GO:0003677">
    <property type="term" value="F:DNA binding"/>
    <property type="evidence" value="ECO:0007669"/>
    <property type="project" value="UniProtKB-KW"/>
</dbReference>
<evidence type="ECO:0000256" key="1">
    <source>
        <dbReference type="ARBA" id="ARBA00004496"/>
    </source>
</evidence>
<feature type="region of interest" description="Disordered" evidence="8">
    <location>
        <begin position="51"/>
        <end position="89"/>
    </location>
</feature>
<dbReference type="Gene3D" id="3.40.50.300">
    <property type="entry name" value="P-loop containing nucleotide triphosphate hydrolases"/>
    <property type="match status" value="1"/>
</dbReference>
<reference evidence="10 11" key="1">
    <citation type="submission" date="2015-03" db="EMBL/GenBank/DDBJ databases">
        <title>Genome sequencing of Methylobacterium variabile DSM 16961.</title>
        <authorList>
            <person name="Chaudhry V."/>
            <person name="Patil P.B."/>
        </authorList>
    </citation>
    <scope>NUCLEOTIDE SEQUENCE [LARGE SCALE GENOMIC DNA]</scope>
    <source>
        <strain evidence="10 11">DSM 16961</strain>
    </source>
</reference>
<evidence type="ECO:0000256" key="2">
    <source>
        <dbReference type="ARBA" id="ARBA00022490"/>
    </source>
</evidence>
<evidence type="ECO:0000313" key="10">
    <source>
        <dbReference type="EMBL" id="KMO28921.1"/>
    </source>
</evidence>
<gene>
    <name evidence="10" type="ORF">VQ02_30645</name>
</gene>
<feature type="non-terminal residue" evidence="10">
    <location>
        <position position="1"/>
    </location>
</feature>
<protein>
    <submittedName>
        <fullName evidence="10">Chromosome segregation protein SMC</fullName>
    </submittedName>
</protein>
<dbReference type="SUPFAM" id="SSF52540">
    <property type="entry name" value="P-loop containing nucleoside triphosphate hydrolases"/>
    <property type="match status" value="1"/>
</dbReference>
<evidence type="ECO:0000256" key="5">
    <source>
        <dbReference type="ARBA" id="ARBA00023054"/>
    </source>
</evidence>
<keyword evidence="3" id="KW-0547">Nucleotide-binding</keyword>
<dbReference type="PATRIC" id="fig|298794.3.peg.4325"/>
<keyword evidence="4" id="KW-0067">ATP-binding</keyword>
<comment type="subcellular location">
    <subcellularLocation>
        <location evidence="1">Cytoplasm</location>
    </subcellularLocation>
</comment>
<feature type="compositionally biased region" description="Low complexity" evidence="8">
    <location>
        <begin position="72"/>
        <end position="89"/>
    </location>
</feature>
<dbReference type="PANTHER" id="PTHR18937">
    <property type="entry name" value="STRUCTURAL MAINTENANCE OF CHROMOSOMES SMC FAMILY MEMBER"/>
    <property type="match status" value="1"/>
</dbReference>
<dbReference type="EMBL" id="LABY01000274">
    <property type="protein sequence ID" value="KMO28921.1"/>
    <property type="molecule type" value="Genomic_DNA"/>
</dbReference>
<dbReference type="CDD" id="cd03278">
    <property type="entry name" value="ABC_SMC_barmotin"/>
    <property type="match status" value="1"/>
</dbReference>
<dbReference type="Pfam" id="PF02463">
    <property type="entry name" value="SMC_N"/>
    <property type="match status" value="1"/>
</dbReference>
<evidence type="ECO:0000256" key="6">
    <source>
        <dbReference type="ARBA" id="ARBA00023125"/>
    </source>
</evidence>
<evidence type="ECO:0000256" key="8">
    <source>
        <dbReference type="SAM" id="MobiDB-lite"/>
    </source>
</evidence>
<name>A0A0J6US18_9HYPH</name>
<keyword evidence="6" id="KW-0238">DNA-binding</keyword>
<sequence>PGPPRRRRARAAGGGAARRAALAADRARWQERAERADAVLEELEDRLAAAEEEQAELAEAPETFAEERRRLAAATEEAGAARARAGGRLAAGEKTLAEAEERARRALDAFAGARETRAAAAAAHEALERRLAEIVRAIADSLETNPEGLYGLADATPGDPLPEAAVVEARAAALRADRDRLGAVNLRAEEELRETEGRRDELGRERDELIEAIRRLRGAIQSLNREGRERLLAAFTAVNGHFERLFTTLFGGGTAELTLVDSDDPLEAGLDILARPPGKKPQTMTLLSGGEQALTATALIFAVFLTNPSPVCVLDEVDAPLDDANVERYCDLLAAMARDTDTRFIVITHNPITMARMDRLFGVTMAERGVSQLVSVDLATAERLAETV</sequence>
<dbReference type="AlphaFoldDB" id="A0A0J6US18"/>
<evidence type="ECO:0000256" key="3">
    <source>
        <dbReference type="ARBA" id="ARBA00022741"/>
    </source>
</evidence>
<dbReference type="Proteomes" id="UP000035955">
    <property type="component" value="Unassembled WGS sequence"/>
</dbReference>
<organism evidence="10 11">
    <name type="scientific">Methylobacterium variabile</name>
    <dbReference type="NCBI Taxonomy" id="298794"/>
    <lineage>
        <taxon>Bacteria</taxon>
        <taxon>Pseudomonadati</taxon>
        <taxon>Pseudomonadota</taxon>
        <taxon>Alphaproteobacteria</taxon>
        <taxon>Hyphomicrobiales</taxon>
        <taxon>Methylobacteriaceae</taxon>
        <taxon>Methylobacterium</taxon>
    </lineage>
</organism>
<dbReference type="GO" id="GO:0005524">
    <property type="term" value="F:ATP binding"/>
    <property type="evidence" value="ECO:0007669"/>
    <property type="project" value="UniProtKB-KW"/>
</dbReference>
<evidence type="ECO:0000259" key="9">
    <source>
        <dbReference type="Pfam" id="PF02463"/>
    </source>
</evidence>